<dbReference type="GO" id="GO:0003677">
    <property type="term" value="F:DNA binding"/>
    <property type="evidence" value="ECO:0007669"/>
    <property type="project" value="UniProtKB-KW"/>
</dbReference>
<proteinExistence type="predicted"/>
<dbReference type="Proteomes" id="UP000316621">
    <property type="component" value="Chromosome 3"/>
</dbReference>
<dbReference type="PANTHER" id="PTHR31003:SF19">
    <property type="entry name" value="MYB FAMILY TRANSCRIPTION FACTOR EFM"/>
    <property type="match status" value="1"/>
</dbReference>
<dbReference type="InterPro" id="IPR009057">
    <property type="entry name" value="Homeodomain-like_sf"/>
</dbReference>
<reference evidence="8 9" key="1">
    <citation type="journal article" date="2018" name="Science">
        <title>The opium poppy genome and morphinan production.</title>
        <authorList>
            <person name="Guo L."/>
            <person name="Winzer T."/>
            <person name="Yang X."/>
            <person name="Li Y."/>
            <person name="Ning Z."/>
            <person name="He Z."/>
            <person name="Teodor R."/>
            <person name="Lu Y."/>
            <person name="Bowser T.A."/>
            <person name="Graham I.A."/>
            <person name="Ye K."/>
        </authorList>
    </citation>
    <scope>NUCLEOTIDE SEQUENCE [LARGE SCALE GENOMIC DNA]</scope>
    <source>
        <strain evidence="9">cv. HN1</strain>
        <tissue evidence="8">Leaves</tissue>
    </source>
</reference>
<feature type="region of interest" description="Disordered" evidence="6">
    <location>
        <begin position="413"/>
        <end position="513"/>
    </location>
</feature>
<keyword evidence="2" id="KW-0805">Transcription regulation</keyword>
<evidence type="ECO:0000256" key="3">
    <source>
        <dbReference type="ARBA" id="ARBA00023125"/>
    </source>
</evidence>
<evidence type="ECO:0000256" key="5">
    <source>
        <dbReference type="ARBA" id="ARBA00023242"/>
    </source>
</evidence>
<feature type="domain" description="HTH myb-type" evidence="7">
    <location>
        <begin position="265"/>
        <end position="325"/>
    </location>
</feature>
<feature type="region of interest" description="Disordered" evidence="6">
    <location>
        <begin position="251"/>
        <end position="270"/>
    </location>
</feature>
<keyword evidence="4" id="KW-0804">Transcription</keyword>
<dbReference type="InterPro" id="IPR058673">
    <property type="entry name" value="HHO5-like_N"/>
</dbReference>
<comment type="subcellular location">
    <subcellularLocation>
        <location evidence="1">Nucleus</location>
    </subcellularLocation>
</comment>
<feature type="region of interest" description="Disordered" evidence="6">
    <location>
        <begin position="137"/>
        <end position="159"/>
    </location>
</feature>
<name>A0A4Y7J1H7_PAPSO</name>
<sequence length="513" mass="56442">MSSSSELNQAEIKPQSYSLLLKSFGDHQIQQNHIHQPGQTQKLEEFLAHLEEEWLKIEAFKRELPLCMQLLANAMEASRQQLQTCRPPNQDEAARPVLEEFIPLKHSNTEGSEKASNISEKSSWMISAQLWSNSNEGITKQQQQLSKEETDQVSSEPKLALEDKKRNAGAFLPFSKEASDTCSSPTLRVLPDLALNSTSTDKEIIDEKKCIESENNRISCRRRDNNNSGIFNVKGGDGGNSMTEQGKVVAASQGDAQGNSNSTQAHRKARRCWSPDLHRRFVNALQMLGGSQVATPKQIRELMKVDGLTNDEVKSHLQKYRLHTRRPSPQSAGNPTPQLVVLGSIWVPPEYAAAAAAAHNNGGGGPTIYSTHPASLTSTHYCATPTQVAVPQEYYATQQQSHHLLHHNNLQLHHHHPHHIYKLSPSSKTPLSSPESDGNNTVSRGGGGGDQSESIEDGKSESSNWKGDSGCGGGGDHHNNTSEDEQRRGLASLRDESDKSNGTSDEHQITLKF</sequence>
<dbReference type="FunFam" id="1.10.10.60:FF:000002">
    <property type="entry name" value="Myb family transcription factor"/>
    <property type="match status" value="1"/>
</dbReference>
<dbReference type="InterPro" id="IPR001005">
    <property type="entry name" value="SANT/Myb"/>
</dbReference>
<dbReference type="SUPFAM" id="SSF46689">
    <property type="entry name" value="Homeodomain-like"/>
    <property type="match status" value="1"/>
</dbReference>
<keyword evidence="5" id="KW-0539">Nucleus</keyword>
<evidence type="ECO:0000256" key="4">
    <source>
        <dbReference type="ARBA" id="ARBA00023163"/>
    </source>
</evidence>
<dbReference type="InterPro" id="IPR044787">
    <property type="entry name" value="HHO5-like"/>
</dbReference>
<dbReference type="OMA" id="HASTHYC"/>
<dbReference type="GO" id="GO:0003700">
    <property type="term" value="F:DNA-binding transcription factor activity"/>
    <property type="evidence" value="ECO:0007669"/>
    <property type="project" value="InterPro"/>
</dbReference>
<dbReference type="Pfam" id="PF26575">
    <property type="entry name" value="HHO5_N"/>
    <property type="match status" value="1"/>
</dbReference>
<keyword evidence="3" id="KW-0238">DNA-binding</keyword>
<evidence type="ECO:0000256" key="1">
    <source>
        <dbReference type="ARBA" id="ARBA00004123"/>
    </source>
</evidence>
<dbReference type="Gramene" id="RZC53608">
    <property type="protein sequence ID" value="RZC53608"/>
    <property type="gene ID" value="C5167_012467"/>
</dbReference>
<evidence type="ECO:0000259" key="7">
    <source>
        <dbReference type="PROSITE" id="PS51294"/>
    </source>
</evidence>
<keyword evidence="9" id="KW-1185">Reference proteome</keyword>
<dbReference type="PROSITE" id="PS51294">
    <property type="entry name" value="HTH_MYB"/>
    <property type="match status" value="1"/>
</dbReference>
<feature type="compositionally biased region" description="Polar residues" evidence="6">
    <location>
        <begin position="254"/>
        <end position="264"/>
    </location>
</feature>
<dbReference type="AlphaFoldDB" id="A0A4Y7J1H7"/>
<evidence type="ECO:0000313" key="9">
    <source>
        <dbReference type="Proteomes" id="UP000316621"/>
    </source>
</evidence>
<dbReference type="Pfam" id="PF00249">
    <property type="entry name" value="Myb_DNA-binding"/>
    <property type="match status" value="1"/>
</dbReference>
<gene>
    <name evidence="8" type="ORF">C5167_012467</name>
</gene>
<evidence type="ECO:0000313" key="8">
    <source>
        <dbReference type="EMBL" id="RZC53608.1"/>
    </source>
</evidence>
<evidence type="ECO:0000256" key="2">
    <source>
        <dbReference type="ARBA" id="ARBA00023015"/>
    </source>
</evidence>
<feature type="compositionally biased region" description="Low complexity" evidence="6">
    <location>
        <begin position="422"/>
        <end position="436"/>
    </location>
</feature>
<dbReference type="InterPro" id="IPR006447">
    <property type="entry name" value="Myb_dom_plants"/>
</dbReference>
<dbReference type="GO" id="GO:0005634">
    <property type="term" value="C:nucleus"/>
    <property type="evidence" value="ECO:0007669"/>
    <property type="project" value="UniProtKB-SubCell"/>
</dbReference>
<protein>
    <recommendedName>
        <fullName evidence="7">HTH myb-type domain-containing protein</fullName>
    </recommendedName>
</protein>
<dbReference type="InterPro" id="IPR017930">
    <property type="entry name" value="Myb_dom"/>
</dbReference>
<dbReference type="NCBIfam" id="TIGR01557">
    <property type="entry name" value="myb_SHAQKYF"/>
    <property type="match status" value="1"/>
</dbReference>
<dbReference type="PANTHER" id="PTHR31003">
    <property type="entry name" value="MYB FAMILY TRANSCRIPTION FACTOR"/>
    <property type="match status" value="1"/>
</dbReference>
<feature type="compositionally biased region" description="Basic and acidic residues" evidence="6">
    <location>
        <begin position="475"/>
        <end position="513"/>
    </location>
</feature>
<dbReference type="OrthoDB" id="1908613at2759"/>
<dbReference type="Gene3D" id="1.10.10.60">
    <property type="entry name" value="Homeodomain-like"/>
    <property type="match status" value="1"/>
</dbReference>
<dbReference type="EMBL" id="CM010717">
    <property type="protein sequence ID" value="RZC53608.1"/>
    <property type="molecule type" value="Genomic_DNA"/>
</dbReference>
<evidence type="ECO:0000256" key="6">
    <source>
        <dbReference type="SAM" id="MobiDB-lite"/>
    </source>
</evidence>
<organism evidence="8 9">
    <name type="scientific">Papaver somniferum</name>
    <name type="common">Opium poppy</name>
    <dbReference type="NCBI Taxonomy" id="3469"/>
    <lineage>
        <taxon>Eukaryota</taxon>
        <taxon>Viridiplantae</taxon>
        <taxon>Streptophyta</taxon>
        <taxon>Embryophyta</taxon>
        <taxon>Tracheophyta</taxon>
        <taxon>Spermatophyta</taxon>
        <taxon>Magnoliopsida</taxon>
        <taxon>Ranunculales</taxon>
        <taxon>Papaveraceae</taxon>
        <taxon>Papaveroideae</taxon>
        <taxon>Papaver</taxon>
    </lineage>
</organism>
<dbReference type="STRING" id="3469.A0A4Y7J1H7"/>
<accession>A0A4Y7J1H7</accession>